<protein>
    <recommendedName>
        <fullName evidence="1">TfuA-like core domain-containing protein</fullName>
    </recommendedName>
</protein>
<accession>A0A1J4PXY4</accession>
<dbReference type="RefSeq" id="WP_046417234.1">
    <property type="nucleotide sequence ID" value="NZ_LBDA02000057.1"/>
</dbReference>
<sequence>MRTVVFVGPSLPPEEAAAHLPGAEFLPPIERGDIDALMAQEQPPRRIGIIDGKFLQSFSISPKEILRAMDRGVRVYGSSSMGALRAAELDVYGMTGVGTVYSMYASGALEDDDEVAITFDSESLRPVCEPMVNIRVALDAALRRRVVSKDNAELFLESAKALYFPQRTAAAALHQLKGTMPEPDRQRLASYLRSPEAPDAKREDALALLDRMRQDAKQYKTVPVPEVAAR</sequence>
<keyword evidence="3" id="KW-1185">Reference proteome</keyword>
<dbReference type="InterPro" id="IPR012924">
    <property type="entry name" value="TfuA_core"/>
</dbReference>
<comment type="caution">
    <text evidence="2">The sequence shown here is derived from an EMBL/GenBank/DDBJ whole genome shotgun (WGS) entry which is preliminary data.</text>
</comment>
<dbReference type="EMBL" id="LBDA02000057">
    <property type="protein sequence ID" value="OIK24831.1"/>
    <property type="molecule type" value="Genomic_DNA"/>
</dbReference>
<evidence type="ECO:0000313" key="3">
    <source>
        <dbReference type="Proteomes" id="UP000034838"/>
    </source>
</evidence>
<dbReference type="Pfam" id="PF07812">
    <property type="entry name" value="TfuA"/>
    <property type="match status" value="1"/>
</dbReference>
<evidence type="ECO:0000313" key="2">
    <source>
        <dbReference type="EMBL" id="OIK24831.1"/>
    </source>
</evidence>
<organism evidence="2 3">
    <name type="scientific">Streptomyces malaysiense</name>
    <dbReference type="NCBI Taxonomy" id="1428626"/>
    <lineage>
        <taxon>Bacteria</taxon>
        <taxon>Bacillati</taxon>
        <taxon>Actinomycetota</taxon>
        <taxon>Actinomycetes</taxon>
        <taxon>Kitasatosporales</taxon>
        <taxon>Streptomycetaceae</taxon>
        <taxon>Streptomyces</taxon>
    </lineage>
</organism>
<feature type="domain" description="TfuA-like core" evidence="1">
    <location>
        <begin position="51"/>
        <end position="168"/>
    </location>
</feature>
<proteinExistence type="predicted"/>
<evidence type="ECO:0000259" key="1">
    <source>
        <dbReference type="Pfam" id="PF07812"/>
    </source>
</evidence>
<dbReference type="OrthoDB" id="118811at2"/>
<name>A0A1J4PXY4_9ACTN</name>
<dbReference type="Proteomes" id="UP000034838">
    <property type="component" value="Unassembled WGS sequence"/>
</dbReference>
<reference evidence="2" key="1">
    <citation type="submission" date="2016-10" db="EMBL/GenBank/DDBJ databases">
        <title>Genome sequence of Streptomyces malaysiense MUSC 136.</title>
        <authorList>
            <person name="Lee L.-H."/>
            <person name="Ser H.-L."/>
        </authorList>
    </citation>
    <scope>NUCLEOTIDE SEQUENCE [LARGE SCALE GENOMIC DNA]</scope>
    <source>
        <strain evidence="2">MUSC 136</strain>
    </source>
</reference>
<dbReference type="AlphaFoldDB" id="A0A1J4PXY4"/>
<gene>
    <name evidence="2" type="ORF">VT52_024870</name>
</gene>